<name>S3DIU7_9GAMM</name>
<evidence type="ECO:0000259" key="13">
    <source>
        <dbReference type="Pfam" id="PF02223"/>
    </source>
</evidence>
<dbReference type="GO" id="GO:0006233">
    <property type="term" value="P:dTDP biosynthetic process"/>
    <property type="evidence" value="ECO:0007669"/>
    <property type="project" value="InterPro"/>
</dbReference>
<dbReference type="PATRIC" id="fig|1236703.3.peg.81"/>
<proteinExistence type="inferred from homology"/>
<dbReference type="PANTHER" id="PTHR10344">
    <property type="entry name" value="THYMIDYLATE KINASE"/>
    <property type="match status" value="1"/>
</dbReference>
<dbReference type="HAMAP" id="MF_00165">
    <property type="entry name" value="Thymidylate_kinase"/>
    <property type="match status" value="1"/>
</dbReference>
<comment type="catalytic activity">
    <reaction evidence="10 12">
        <text>dTMP + ATP = dTDP + ADP</text>
        <dbReference type="Rhea" id="RHEA:13517"/>
        <dbReference type="ChEBI" id="CHEBI:30616"/>
        <dbReference type="ChEBI" id="CHEBI:58369"/>
        <dbReference type="ChEBI" id="CHEBI:63528"/>
        <dbReference type="ChEBI" id="CHEBI:456216"/>
        <dbReference type="EC" id="2.7.4.9"/>
    </reaction>
</comment>
<evidence type="ECO:0000313" key="15">
    <source>
        <dbReference type="Proteomes" id="UP000053688"/>
    </source>
</evidence>
<keyword evidence="8 12" id="KW-0067">ATP-binding</keyword>
<dbReference type="Pfam" id="PF02223">
    <property type="entry name" value="Thymidylate_kin"/>
    <property type="match status" value="1"/>
</dbReference>
<evidence type="ECO:0000256" key="6">
    <source>
        <dbReference type="ARBA" id="ARBA00022741"/>
    </source>
</evidence>
<dbReference type="CDD" id="cd01672">
    <property type="entry name" value="TMPK"/>
    <property type="match status" value="1"/>
</dbReference>
<dbReference type="SUPFAM" id="SSF52540">
    <property type="entry name" value="P-loop containing nucleoside triphosphate hydrolases"/>
    <property type="match status" value="1"/>
</dbReference>
<evidence type="ECO:0000256" key="11">
    <source>
        <dbReference type="ARBA" id="ARBA00057735"/>
    </source>
</evidence>
<feature type="binding site" evidence="12">
    <location>
        <begin position="11"/>
        <end position="18"/>
    </location>
    <ligand>
        <name>ATP</name>
        <dbReference type="ChEBI" id="CHEBI:30616"/>
    </ligand>
</feature>
<comment type="similarity">
    <text evidence="1 12">Belongs to the thymidylate kinase family.</text>
</comment>
<reference evidence="14 15" key="1">
    <citation type="journal article" date="2014" name="Environ. Microbiol.">
        <title>Genomic signatures of obligate host dependence in the luminous bacterial symbiont of a vertebrate.</title>
        <authorList>
            <person name="Hendry T.A."/>
            <person name="de Wet J.R."/>
            <person name="Dunlap P.V."/>
        </authorList>
    </citation>
    <scope>NUCLEOTIDE SEQUENCE [LARGE SCALE GENOMIC DNA]</scope>
    <source>
        <strain evidence="14 15">Akat1</strain>
    </source>
</reference>
<dbReference type="AlphaFoldDB" id="S3DIU7"/>
<dbReference type="InterPro" id="IPR018094">
    <property type="entry name" value="Thymidylate_kinase"/>
</dbReference>
<dbReference type="GO" id="GO:0005524">
    <property type="term" value="F:ATP binding"/>
    <property type="evidence" value="ECO:0007669"/>
    <property type="project" value="UniProtKB-UniRule"/>
</dbReference>
<keyword evidence="15" id="KW-1185">Reference proteome</keyword>
<keyword evidence="7 12" id="KW-0418">Kinase</keyword>
<dbReference type="GO" id="GO:0006227">
    <property type="term" value="P:dUDP biosynthetic process"/>
    <property type="evidence" value="ECO:0007669"/>
    <property type="project" value="TreeGrafter"/>
</dbReference>
<dbReference type="GO" id="GO:0006235">
    <property type="term" value="P:dTTP biosynthetic process"/>
    <property type="evidence" value="ECO:0007669"/>
    <property type="project" value="UniProtKB-UniRule"/>
</dbReference>
<keyword evidence="6 12" id="KW-0547">Nucleotide-binding</keyword>
<evidence type="ECO:0000256" key="1">
    <source>
        <dbReference type="ARBA" id="ARBA00009776"/>
    </source>
</evidence>
<comment type="caution">
    <text evidence="14">The sequence shown here is derived from an EMBL/GenBank/DDBJ whole genome shotgun (WGS) entry which is preliminary data.</text>
</comment>
<evidence type="ECO:0000256" key="12">
    <source>
        <dbReference type="HAMAP-Rule" id="MF_00165"/>
    </source>
</evidence>
<protein>
    <recommendedName>
        <fullName evidence="3 12">Thymidylate kinase</fullName>
        <ecNumber evidence="2 12">2.7.4.9</ecNumber>
    </recommendedName>
    <alternativeName>
        <fullName evidence="9 12">dTMP kinase</fullName>
    </alternativeName>
</protein>
<sequence>MKKAKFIVVEGLEGSGKSTAVKIISTTLTNAGILKVKSTREPGGTNLAEKIRLLIKEEPKNESLQNMTELLLLYAARVQSVEHIIKPALSKGIWVVSDRHDMSSQTYQGAGRNISSNILSMLKETILVDLIPDLTFYLDLDPKIGLERVYSRDFGKVDRIEKMDIDFFNRTRECYLKLANEDCNTVIIDAEQNMVQVANDIRNILNTWLNIR</sequence>
<dbReference type="NCBIfam" id="TIGR00041">
    <property type="entry name" value="DTMP_kinase"/>
    <property type="match status" value="1"/>
</dbReference>
<dbReference type="InterPro" id="IPR027417">
    <property type="entry name" value="P-loop_NTPase"/>
</dbReference>
<dbReference type="GO" id="GO:0005829">
    <property type="term" value="C:cytosol"/>
    <property type="evidence" value="ECO:0007669"/>
    <property type="project" value="TreeGrafter"/>
</dbReference>
<gene>
    <name evidence="12 14" type="primary">tmk</name>
    <name evidence="14" type="ORF">O1U_0095</name>
</gene>
<evidence type="ECO:0000256" key="4">
    <source>
        <dbReference type="ARBA" id="ARBA00022679"/>
    </source>
</evidence>
<feature type="domain" description="Thymidylate kinase-like" evidence="13">
    <location>
        <begin position="9"/>
        <end position="201"/>
    </location>
</feature>
<evidence type="ECO:0000256" key="9">
    <source>
        <dbReference type="ARBA" id="ARBA00029962"/>
    </source>
</evidence>
<dbReference type="STRING" id="28176.CF66_2338"/>
<comment type="function">
    <text evidence="11 12">Phosphorylation of dTMP to form dTDP in both de novo and salvage pathways of dTTP synthesis.</text>
</comment>
<evidence type="ECO:0000256" key="3">
    <source>
        <dbReference type="ARBA" id="ARBA00017144"/>
    </source>
</evidence>
<dbReference type="PANTHER" id="PTHR10344:SF4">
    <property type="entry name" value="UMP-CMP KINASE 2, MITOCHONDRIAL"/>
    <property type="match status" value="1"/>
</dbReference>
<dbReference type="InterPro" id="IPR039430">
    <property type="entry name" value="Thymidylate_kin-like_dom"/>
</dbReference>
<dbReference type="GO" id="GO:0004798">
    <property type="term" value="F:dTMP kinase activity"/>
    <property type="evidence" value="ECO:0007669"/>
    <property type="project" value="UniProtKB-UniRule"/>
</dbReference>
<keyword evidence="4 12" id="KW-0808">Transferase</keyword>
<evidence type="ECO:0000256" key="7">
    <source>
        <dbReference type="ARBA" id="ARBA00022777"/>
    </source>
</evidence>
<evidence type="ECO:0000256" key="5">
    <source>
        <dbReference type="ARBA" id="ARBA00022727"/>
    </source>
</evidence>
<dbReference type="Proteomes" id="UP000053688">
    <property type="component" value="Unassembled WGS sequence"/>
</dbReference>
<accession>S3DIU7</accession>
<dbReference type="Gene3D" id="3.40.50.300">
    <property type="entry name" value="P-loop containing nucleotide triphosphate hydrolases"/>
    <property type="match status" value="1"/>
</dbReference>
<evidence type="ECO:0000256" key="10">
    <source>
        <dbReference type="ARBA" id="ARBA00048743"/>
    </source>
</evidence>
<evidence type="ECO:0000256" key="2">
    <source>
        <dbReference type="ARBA" id="ARBA00012980"/>
    </source>
</evidence>
<dbReference type="EC" id="2.7.4.9" evidence="2 12"/>
<organism evidence="14 15">
    <name type="scientific">Candidatus Photodesmus katoptron Akat1</name>
    <dbReference type="NCBI Taxonomy" id="1236703"/>
    <lineage>
        <taxon>Bacteria</taxon>
        <taxon>Pseudomonadati</taxon>
        <taxon>Pseudomonadota</taxon>
        <taxon>Gammaproteobacteria</taxon>
        <taxon>Vibrionales</taxon>
        <taxon>Vibrionaceae</taxon>
        <taxon>Candidatus Photodesmus</taxon>
    </lineage>
</organism>
<dbReference type="eggNOG" id="COG0125">
    <property type="taxonomic scope" value="Bacteria"/>
</dbReference>
<keyword evidence="5 12" id="KW-0545">Nucleotide biosynthesis</keyword>
<dbReference type="FunFam" id="3.40.50.300:FF:000225">
    <property type="entry name" value="Thymidylate kinase"/>
    <property type="match status" value="1"/>
</dbReference>
<dbReference type="RefSeq" id="WP_016503438.1">
    <property type="nucleotide sequence ID" value="NZ_AMSD01000001.1"/>
</dbReference>
<evidence type="ECO:0000256" key="8">
    <source>
        <dbReference type="ARBA" id="ARBA00022840"/>
    </source>
</evidence>
<dbReference type="EMBL" id="AMSD01000001">
    <property type="protein sequence ID" value="EPE37640.1"/>
    <property type="molecule type" value="Genomic_DNA"/>
</dbReference>
<evidence type="ECO:0000313" key="14">
    <source>
        <dbReference type="EMBL" id="EPE37640.1"/>
    </source>
</evidence>